<dbReference type="PANTHER" id="PTHR13887:SF46">
    <property type="entry name" value="DSBA-LIKE THIOREDOXIN DOMAIN-CONTAINING PROTEIN"/>
    <property type="match status" value="1"/>
</dbReference>
<keyword evidence="3" id="KW-1185">Reference proteome</keyword>
<dbReference type="InterPro" id="IPR001853">
    <property type="entry name" value="DSBA-like_thioredoxin_dom"/>
</dbReference>
<evidence type="ECO:0000259" key="1">
    <source>
        <dbReference type="Pfam" id="PF01323"/>
    </source>
</evidence>
<evidence type="ECO:0000313" key="3">
    <source>
        <dbReference type="Proteomes" id="UP001605036"/>
    </source>
</evidence>
<reference evidence="2 3" key="1">
    <citation type="submission" date="2024-09" db="EMBL/GenBank/DDBJ databases">
        <title>Chromosome-scale assembly of Riccia fluitans.</title>
        <authorList>
            <person name="Paukszto L."/>
            <person name="Sawicki J."/>
            <person name="Karawczyk K."/>
            <person name="Piernik-Szablinska J."/>
            <person name="Szczecinska M."/>
            <person name="Mazdziarz M."/>
        </authorList>
    </citation>
    <scope>NUCLEOTIDE SEQUENCE [LARGE SCALE GENOMIC DNA]</scope>
    <source>
        <strain evidence="2">Rf_01</strain>
        <tissue evidence="2">Aerial parts of the thallus</tissue>
    </source>
</reference>
<gene>
    <name evidence="2" type="ORF">R1flu_022264</name>
</gene>
<organism evidence="2 3">
    <name type="scientific">Riccia fluitans</name>
    <dbReference type="NCBI Taxonomy" id="41844"/>
    <lineage>
        <taxon>Eukaryota</taxon>
        <taxon>Viridiplantae</taxon>
        <taxon>Streptophyta</taxon>
        <taxon>Embryophyta</taxon>
        <taxon>Marchantiophyta</taxon>
        <taxon>Marchantiopsida</taxon>
        <taxon>Marchantiidae</taxon>
        <taxon>Marchantiales</taxon>
        <taxon>Ricciaceae</taxon>
        <taxon>Riccia</taxon>
    </lineage>
</organism>
<dbReference type="Gene3D" id="3.40.30.10">
    <property type="entry name" value="Glutaredoxin"/>
    <property type="match status" value="1"/>
</dbReference>
<evidence type="ECO:0000313" key="2">
    <source>
        <dbReference type="EMBL" id="KAL2654136.1"/>
    </source>
</evidence>
<proteinExistence type="predicted"/>
<dbReference type="CDD" id="cd03024">
    <property type="entry name" value="DsbA_FrnE"/>
    <property type="match status" value="1"/>
</dbReference>
<dbReference type="EMBL" id="JBHFFA010000001">
    <property type="protein sequence ID" value="KAL2654136.1"/>
    <property type="molecule type" value="Genomic_DNA"/>
</dbReference>
<dbReference type="Pfam" id="PF01323">
    <property type="entry name" value="DSBA"/>
    <property type="match status" value="1"/>
</dbReference>
<dbReference type="AlphaFoldDB" id="A0ABD1ZRP0"/>
<dbReference type="PANTHER" id="PTHR13887">
    <property type="entry name" value="GLUTATHIONE S-TRANSFERASE KAPPA"/>
    <property type="match status" value="1"/>
</dbReference>
<dbReference type="InterPro" id="IPR036249">
    <property type="entry name" value="Thioredoxin-like_sf"/>
</dbReference>
<accession>A0ABD1ZRP0</accession>
<dbReference type="Proteomes" id="UP001605036">
    <property type="component" value="Unassembled WGS sequence"/>
</dbReference>
<comment type="caution">
    <text evidence="2">The sequence shown here is derived from an EMBL/GenBank/DDBJ whole genome shotgun (WGS) entry which is preliminary data.</text>
</comment>
<feature type="domain" description="DSBA-like thioredoxin" evidence="1">
    <location>
        <begin position="67"/>
        <end position="263"/>
    </location>
</feature>
<sequence>MWPMVAGASNSRRIVTLEVGILRGAVRKSHSKSPAALSRVDSSRKDSAVNSYSAMATPATARTVINIDAWSDVACPWCYVGKTRLDLALKSIQAKAQTPPIVVKWHPYMIDKKTKAEGEEYLAYNTRRWGSDGWTHDLRRSGAKNGLKFANWRWWPNTLNAHRLILFADTYGKGEDAKQLLLLKTYEEGANVSDFDVLCSVANELGLPGADEYLKSGGGTEEVLAQDSEAKSRLGIRSVPHFKINNIYTLSGAQDVATFVAAISKAISHLNEN</sequence>
<name>A0ABD1ZRP0_9MARC</name>
<protein>
    <recommendedName>
        <fullName evidence="1">DSBA-like thioredoxin domain-containing protein</fullName>
    </recommendedName>
</protein>
<dbReference type="SUPFAM" id="SSF52833">
    <property type="entry name" value="Thioredoxin-like"/>
    <property type="match status" value="1"/>
</dbReference>